<gene>
    <name evidence="1" type="ORF">PAXRUDRAFT_17577</name>
</gene>
<dbReference type="EMBL" id="KN827037">
    <property type="protein sequence ID" value="KIK77335.1"/>
    <property type="molecule type" value="Genomic_DNA"/>
</dbReference>
<keyword evidence="2" id="KW-1185">Reference proteome</keyword>
<proteinExistence type="predicted"/>
<organism evidence="1 2">
    <name type="scientific">Paxillus rubicundulus Ve08.2h10</name>
    <dbReference type="NCBI Taxonomy" id="930991"/>
    <lineage>
        <taxon>Eukaryota</taxon>
        <taxon>Fungi</taxon>
        <taxon>Dikarya</taxon>
        <taxon>Basidiomycota</taxon>
        <taxon>Agaricomycotina</taxon>
        <taxon>Agaricomycetes</taxon>
        <taxon>Agaricomycetidae</taxon>
        <taxon>Boletales</taxon>
        <taxon>Paxilineae</taxon>
        <taxon>Paxillaceae</taxon>
        <taxon>Paxillus</taxon>
    </lineage>
</organism>
<dbReference type="InParanoid" id="A0A0D0DH61"/>
<dbReference type="STRING" id="930991.A0A0D0DH61"/>
<evidence type="ECO:0000313" key="1">
    <source>
        <dbReference type="EMBL" id="KIK77335.1"/>
    </source>
</evidence>
<evidence type="ECO:0000313" key="2">
    <source>
        <dbReference type="Proteomes" id="UP000054538"/>
    </source>
</evidence>
<protein>
    <submittedName>
        <fullName evidence="1">Uncharacterized protein</fullName>
    </submittedName>
</protein>
<dbReference type="OrthoDB" id="72892at2759"/>
<reference evidence="1 2" key="1">
    <citation type="submission" date="2014-04" db="EMBL/GenBank/DDBJ databases">
        <authorList>
            <consortium name="DOE Joint Genome Institute"/>
            <person name="Kuo A."/>
            <person name="Kohler A."/>
            <person name="Jargeat P."/>
            <person name="Nagy L.G."/>
            <person name="Floudas D."/>
            <person name="Copeland A."/>
            <person name="Barry K.W."/>
            <person name="Cichocki N."/>
            <person name="Veneault-Fourrey C."/>
            <person name="LaButti K."/>
            <person name="Lindquist E.A."/>
            <person name="Lipzen A."/>
            <person name="Lundell T."/>
            <person name="Morin E."/>
            <person name="Murat C."/>
            <person name="Sun H."/>
            <person name="Tunlid A."/>
            <person name="Henrissat B."/>
            <person name="Grigoriev I.V."/>
            <person name="Hibbett D.S."/>
            <person name="Martin F."/>
            <person name="Nordberg H.P."/>
            <person name="Cantor M.N."/>
            <person name="Hua S.X."/>
        </authorList>
    </citation>
    <scope>NUCLEOTIDE SEQUENCE [LARGE SCALE GENOMIC DNA]</scope>
    <source>
        <strain evidence="1 2">Ve08.2h10</strain>
    </source>
</reference>
<accession>A0A0D0DH61</accession>
<name>A0A0D0DH61_9AGAM</name>
<dbReference type="Proteomes" id="UP000054538">
    <property type="component" value="Unassembled WGS sequence"/>
</dbReference>
<reference evidence="2" key="2">
    <citation type="submission" date="2015-01" db="EMBL/GenBank/DDBJ databases">
        <title>Evolutionary Origins and Diversification of the Mycorrhizal Mutualists.</title>
        <authorList>
            <consortium name="DOE Joint Genome Institute"/>
            <consortium name="Mycorrhizal Genomics Consortium"/>
            <person name="Kohler A."/>
            <person name="Kuo A."/>
            <person name="Nagy L.G."/>
            <person name="Floudas D."/>
            <person name="Copeland A."/>
            <person name="Barry K.W."/>
            <person name="Cichocki N."/>
            <person name="Veneault-Fourrey C."/>
            <person name="LaButti K."/>
            <person name="Lindquist E.A."/>
            <person name="Lipzen A."/>
            <person name="Lundell T."/>
            <person name="Morin E."/>
            <person name="Murat C."/>
            <person name="Riley R."/>
            <person name="Ohm R."/>
            <person name="Sun H."/>
            <person name="Tunlid A."/>
            <person name="Henrissat B."/>
            <person name="Grigoriev I.V."/>
            <person name="Hibbett D.S."/>
            <person name="Martin F."/>
        </authorList>
    </citation>
    <scope>NUCLEOTIDE SEQUENCE [LARGE SCALE GENOMIC DNA]</scope>
    <source>
        <strain evidence="2">Ve08.2h10</strain>
    </source>
</reference>
<dbReference type="HOGENOM" id="CLU_573770_0_0_1"/>
<dbReference type="AlphaFoldDB" id="A0A0D0DH61"/>
<sequence length="476" mass="52433">MALSAVIRVLCTSDDLATEVQEALQGLVWTSFHSTNVEDKKLLSPISSYWAETMKTSLSSSQPEGFMDAEELLATLDLVRTDIKQQSSMIYETLEDILAALKQTMAQTSTLSKLTASRLLELQVLVPGSILLEDMLSATLASQLPCGFDGLVTFSDGQSLFTVLPNELSPQTSDFTLSLNLILKFLEKETWTDSTAKIISILLYANIASLHVFVAWLNSKKWMQLSLCHLASTLATFLDCVGLAGGNLSQVNDDALYTLFDQLFPKESSPGSNPLLCLGCVYRILALKHSRYPRLLSALQECVQGIRVVDLPFETTYIACKVLGLPGCEALATSIINRALQWAVRYLSNQGTESDNSWNAIANLKNLVRCQTKLKTHLVKPLLTIIIQGHVFENGIVELAVVLVGSTPLKPVVVNRLLQNILQHQHFFRICGTEGNSSLKNQVTFLLDALFRLHPTNSCQPSHIEPLVRIYGGTMS</sequence>